<feature type="compositionally biased region" description="Low complexity" evidence="2">
    <location>
        <begin position="504"/>
        <end position="521"/>
    </location>
</feature>
<dbReference type="AlphaFoldDB" id="A0A9W4XPK0"/>
<feature type="compositionally biased region" description="Polar residues" evidence="2">
    <location>
        <begin position="420"/>
        <end position="431"/>
    </location>
</feature>
<name>A0A9W4XPK0_9PLEO</name>
<keyword evidence="1" id="KW-0175">Coiled coil</keyword>
<feature type="compositionally biased region" description="Low complexity" evidence="2">
    <location>
        <begin position="442"/>
        <end position="453"/>
    </location>
</feature>
<evidence type="ECO:0000313" key="3">
    <source>
        <dbReference type="EMBL" id="CAI6336080.1"/>
    </source>
</evidence>
<evidence type="ECO:0000256" key="1">
    <source>
        <dbReference type="SAM" id="Coils"/>
    </source>
</evidence>
<accession>A0A9W4XPK0</accession>
<proteinExistence type="predicted"/>
<protein>
    <recommendedName>
        <fullName evidence="5">Atg28p</fullName>
    </recommendedName>
</protein>
<dbReference type="Proteomes" id="UP001152607">
    <property type="component" value="Unassembled WGS sequence"/>
</dbReference>
<comment type="caution">
    <text evidence="3">The sequence shown here is derived from an EMBL/GenBank/DDBJ whole genome shotgun (WGS) entry which is preliminary data.</text>
</comment>
<keyword evidence="4" id="KW-1185">Reference proteome</keyword>
<evidence type="ECO:0000313" key="4">
    <source>
        <dbReference type="Proteomes" id="UP001152607"/>
    </source>
</evidence>
<dbReference type="OrthoDB" id="5342758at2759"/>
<feature type="compositionally biased region" description="Basic and acidic residues" evidence="2">
    <location>
        <begin position="458"/>
        <end position="469"/>
    </location>
</feature>
<feature type="region of interest" description="Disordered" evidence="2">
    <location>
        <begin position="103"/>
        <end position="131"/>
    </location>
</feature>
<gene>
    <name evidence="3" type="ORF">PDIGIT_LOCUS9170</name>
</gene>
<organism evidence="3 4">
    <name type="scientific">Periconia digitata</name>
    <dbReference type="NCBI Taxonomy" id="1303443"/>
    <lineage>
        <taxon>Eukaryota</taxon>
        <taxon>Fungi</taxon>
        <taxon>Dikarya</taxon>
        <taxon>Ascomycota</taxon>
        <taxon>Pezizomycotina</taxon>
        <taxon>Dothideomycetes</taxon>
        <taxon>Pleosporomycetidae</taxon>
        <taxon>Pleosporales</taxon>
        <taxon>Massarineae</taxon>
        <taxon>Periconiaceae</taxon>
        <taxon>Periconia</taxon>
    </lineage>
</organism>
<evidence type="ECO:0008006" key="5">
    <source>
        <dbReference type="Google" id="ProtNLM"/>
    </source>
</evidence>
<reference evidence="3" key="1">
    <citation type="submission" date="2023-01" db="EMBL/GenBank/DDBJ databases">
        <authorList>
            <person name="Van Ghelder C."/>
            <person name="Rancurel C."/>
        </authorList>
    </citation>
    <scope>NUCLEOTIDE SEQUENCE</scope>
    <source>
        <strain evidence="3">CNCM I-4278</strain>
    </source>
</reference>
<feature type="compositionally biased region" description="Polar residues" evidence="2">
    <location>
        <begin position="108"/>
        <end position="120"/>
    </location>
</feature>
<feature type="region of interest" description="Disordered" evidence="2">
    <location>
        <begin position="420"/>
        <end position="541"/>
    </location>
</feature>
<feature type="compositionally biased region" description="Acidic residues" evidence="2">
    <location>
        <begin position="523"/>
        <end position="534"/>
    </location>
</feature>
<feature type="coiled-coil region" evidence="1">
    <location>
        <begin position="208"/>
        <end position="242"/>
    </location>
</feature>
<dbReference type="EMBL" id="CAOQHR010000006">
    <property type="protein sequence ID" value="CAI6336080.1"/>
    <property type="molecule type" value="Genomic_DNA"/>
</dbReference>
<sequence length="541" mass="60362">MSLFNSVLGSISPRLRDSFEDPHARDHELLSYHSSSVPRVPPPVASTILWNAPQTRLSPPPQVPDHLLAIQRKARHLEQQLQELLDSQADGLISGLAGNEAIPDDLVSNGSTTPTVSSMRGGTDRGSESGEFLQPAKKTHVGLNTARKRIARRIQQLASVKAEELDVLEDNLRDLDSIVKKTSSWTEKRTRLTNKIDSLATDTTVSKTQSLQTQAFELEQEIRQKEEELLILKTRHRRVLNELADTENSLEARSSSYKASLSYLDKEINTFLARSPNTNHVPLSTSPFLTLPPSRRTLEMAHDYWQEEQTRLSERCEEVDIDRAALDEGAVLWTEVVQRIMDFEVALQNQMTRPYTVKGTPSSASSDSTKLIERMSATVLYLEDTLELASQRGWNLLVCAIGAELEAFKQGQSLLEQTLGVSKTRPTSNGKTKQREVERLVDGSSSSSTPLSETTDEEDHRHEDLKLFNDGEGEEEISRSTIRIGPPTSISQSPPPSVTLTMRSPKLSSSSPPKKQQKQSLFDTDDDENDDPDPELLISHE</sequence>
<evidence type="ECO:0000256" key="2">
    <source>
        <dbReference type="SAM" id="MobiDB-lite"/>
    </source>
</evidence>